<sequence length="216" mass="24006">MEKGNDGIDSAIINENQFVPIVEDTVDSIKFGESTSDTCNGSSLLNDCILRQTFTPTDFTTQFVQMMKPVDVPGPEQNLTDEFYDLVGTVNDRSTLESEESEEIPVIPDSLCDRMTHGIFQDPVITPGGITYERQNIEDHLNVVGNFDPITHVRLTADELYPDHRMRIAVDEFISIHPEAPVPTENPPIPASLVAQIACSIDETNDQILEGNKNEQ</sequence>
<comment type="caution">
    <text evidence="7">The sequence shown here is derived from an EMBL/GenBank/DDBJ whole genome shotgun (WGS) entry which is preliminary data.</text>
</comment>
<dbReference type="GO" id="GO:0006515">
    <property type="term" value="P:protein quality control for misfolded or incompletely synthesized proteins"/>
    <property type="evidence" value="ECO:0007669"/>
    <property type="project" value="TreeGrafter"/>
</dbReference>
<name>A0A8J2LJK9_9HEXA</name>
<dbReference type="PANTHER" id="PTHR46803:SF2">
    <property type="entry name" value="E3 UBIQUITIN-PROTEIN LIGASE CHIP"/>
    <property type="match status" value="1"/>
</dbReference>
<evidence type="ECO:0000313" key="8">
    <source>
        <dbReference type="Proteomes" id="UP000708208"/>
    </source>
</evidence>
<reference evidence="7" key="1">
    <citation type="submission" date="2021-06" db="EMBL/GenBank/DDBJ databases">
        <authorList>
            <person name="Hodson N. C."/>
            <person name="Mongue J. A."/>
            <person name="Jaron S. K."/>
        </authorList>
    </citation>
    <scope>NUCLEOTIDE SEQUENCE</scope>
</reference>
<dbReference type="Proteomes" id="UP000708208">
    <property type="component" value="Unassembled WGS sequence"/>
</dbReference>
<dbReference type="EMBL" id="CAJVCH010570045">
    <property type="protein sequence ID" value="CAG7833869.1"/>
    <property type="molecule type" value="Genomic_DNA"/>
</dbReference>
<dbReference type="EC" id="2.3.2.27" evidence="2"/>
<dbReference type="AlphaFoldDB" id="A0A8J2LJK9"/>
<keyword evidence="3" id="KW-0808">Transferase</keyword>
<proteinExistence type="predicted"/>
<evidence type="ECO:0000256" key="4">
    <source>
        <dbReference type="ARBA" id="ARBA00022737"/>
    </source>
</evidence>
<accession>A0A8J2LJK9</accession>
<dbReference type="GO" id="GO:0000209">
    <property type="term" value="P:protein polyubiquitination"/>
    <property type="evidence" value="ECO:0007669"/>
    <property type="project" value="TreeGrafter"/>
</dbReference>
<dbReference type="GO" id="GO:0005737">
    <property type="term" value="C:cytoplasm"/>
    <property type="evidence" value="ECO:0007669"/>
    <property type="project" value="TreeGrafter"/>
</dbReference>
<dbReference type="InterPro" id="IPR003613">
    <property type="entry name" value="Ubox_domain"/>
</dbReference>
<dbReference type="SMART" id="SM00504">
    <property type="entry name" value="Ubox"/>
    <property type="match status" value="1"/>
</dbReference>
<gene>
    <name evidence="7" type="ORF">AFUS01_LOCUS43443</name>
</gene>
<feature type="domain" description="U-box" evidence="6">
    <location>
        <begin position="106"/>
        <end position="180"/>
    </location>
</feature>
<evidence type="ECO:0000256" key="3">
    <source>
        <dbReference type="ARBA" id="ARBA00022679"/>
    </source>
</evidence>
<organism evidence="7 8">
    <name type="scientific">Allacma fusca</name>
    <dbReference type="NCBI Taxonomy" id="39272"/>
    <lineage>
        <taxon>Eukaryota</taxon>
        <taxon>Metazoa</taxon>
        <taxon>Ecdysozoa</taxon>
        <taxon>Arthropoda</taxon>
        <taxon>Hexapoda</taxon>
        <taxon>Collembola</taxon>
        <taxon>Symphypleona</taxon>
        <taxon>Sminthuridae</taxon>
        <taxon>Allacma</taxon>
    </lineage>
</organism>
<dbReference type="GO" id="GO:0051087">
    <property type="term" value="F:protein-folding chaperone binding"/>
    <property type="evidence" value="ECO:0007669"/>
    <property type="project" value="TreeGrafter"/>
</dbReference>
<evidence type="ECO:0000256" key="2">
    <source>
        <dbReference type="ARBA" id="ARBA00012483"/>
    </source>
</evidence>
<dbReference type="GO" id="GO:0071218">
    <property type="term" value="P:cellular response to misfolded protein"/>
    <property type="evidence" value="ECO:0007669"/>
    <property type="project" value="TreeGrafter"/>
</dbReference>
<protein>
    <recommendedName>
        <fullName evidence="2">RING-type E3 ubiquitin transferase</fullName>
        <ecNumber evidence="2">2.3.2.27</ecNumber>
    </recommendedName>
</protein>
<keyword evidence="5" id="KW-0833">Ubl conjugation pathway</keyword>
<evidence type="ECO:0000256" key="5">
    <source>
        <dbReference type="ARBA" id="ARBA00022786"/>
    </source>
</evidence>
<comment type="catalytic activity">
    <reaction evidence="1">
        <text>S-ubiquitinyl-[E2 ubiquitin-conjugating enzyme]-L-cysteine + [acceptor protein]-L-lysine = [E2 ubiquitin-conjugating enzyme]-L-cysteine + N(6)-ubiquitinyl-[acceptor protein]-L-lysine.</text>
        <dbReference type="EC" id="2.3.2.27"/>
    </reaction>
</comment>
<dbReference type="GO" id="GO:0043161">
    <property type="term" value="P:proteasome-mediated ubiquitin-dependent protein catabolic process"/>
    <property type="evidence" value="ECO:0007669"/>
    <property type="project" value="TreeGrafter"/>
</dbReference>
<dbReference type="PROSITE" id="PS51698">
    <property type="entry name" value="U_BOX"/>
    <property type="match status" value="1"/>
</dbReference>
<evidence type="ECO:0000256" key="1">
    <source>
        <dbReference type="ARBA" id="ARBA00000900"/>
    </source>
</evidence>
<dbReference type="OrthoDB" id="629492at2759"/>
<keyword evidence="4" id="KW-0677">Repeat</keyword>
<evidence type="ECO:0000313" key="7">
    <source>
        <dbReference type="EMBL" id="CAG7833869.1"/>
    </source>
</evidence>
<dbReference type="GO" id="GO:0061630">
    <property type="term" value="F:ubiquitin protein ligase activity"/>
    <property type="evidence" value="ECO:0007669"/>
    <property type="project" value="UniProtKB-EC"/>
</dbReference>
<evidence type="ECO:0000259" key="6">
    <source>
        <dbReference type="PROSITE" id="PS51698"/>
    </source>
</evidence>
<dbReference type="Pfam" id="PF04564">
    <property type="entry name" value="U-box"/>
    <property type="match status" value="1"/>
</dbReference>
<dbReference type="PANTHER" id="PTHR46803">
    <property type="entry name" value="E3 UBIQUITIN-PROTEIN LIGASE CHIP"/>
    <property type="match status" value="1"/>
</dbReference>
<dbReference type="GO" id="GO:0045862">
    <property type="term" value="P:positive regulation of proteolysis"/>
    <property type="evidence" value="ECO:0007669"/>
    <property type="project" value="TreeGrafter"/>
</dbReference>
<keyword evidence="8" id="KW-1185">Reference proteome</keyword>